<protein>
    <submittedName>
        <fullName evidence="1">Uncharacterized protein</fullName>
    </submittedName>
</protein>
<evidence type="ECO:0000313" key="2">
    <source>
        <dbReference type="Proteomes" id="UP001164539"/>
    </source>
</evidence>
<organism evidence="1 2">
    <name type="scientific">Melia azedarach</name>
    <name type="common">Chinaberry tree</name>
    <dbReference type="NCBI Taxonomy" id="155640"/>
    <lineage>
        <taxon>Eukaryota</taxon>
        <taxon>Viridiplantae</taxon>
        <taxon>Streptophyta</taxon>
        <taxon>Embryophyta</taxon>
        <taxon>Tracheophyta</taxon>
        <taxon>Spermatophyta</taxon>
        <taxon>Magnoliopsida</taxon>
        <taxon>eudicotyledons</taxon>
        <taxon>Gunneridae</taxon>
        <taxon>Pentapetalae</taxon>
        <taxon>rosids</taxon>
        <taxon>malvids</taxon>
        <taxon>Sapindales</taxon>
        <taxon>Meliaceae</taxon>
        <taxon>Melia</taxon>
    </lineage>
</organism>
<sequence>MAKKRSVFVIQQVSAKSMPPMNMKLQRLWNPNSLRPKDSSSDFGNGPPFRISNKFHRRFFSKLETHLSECYDRYSVSVLCSELLGLGIE</sequence>
<gene>
    <name evidence="1" type="ORF">OWV82_008133</name>
</gene>
<dbReference type="EMBL" id="CM051397">
    <property type="protein sequence ID" value="KAJ4720272.1"/>
    <property type="molecule type" value="Genomic_DNA"/>
</dbReference>
<comment type="caution">
    <text evidence="1">The sequence shown here is derived from an EMBL/GenBank/DDBJ whole genome shotgun (WGS) entry which is preliminary data.</text>
</comment>
<name>A0ACC1YAU5_MELAZ</name>
<proteinExistence type="predicted"/>
<keyword evidence="2" id="KW-1185">Reference proteome</keyword>
<reference evidence="1 2" key="1">
    <citation type="journal article" date="2023" name="Science">
        <title>Complex scaffold remodeling in plant triterpene biosynthesis.</title>
        <authorList>
            <person name="De La Pena R."/>
            <person name="Hodgson H."/>
            <person name="Liu J.C."/>
            <person name="Stephenson M.J."/>
            <person name="Martin A.C."/>
            <person name="Owen C."/>
            <person name="Harkess A."/>
            <person name="Leebens-Mack J."/>
            <person name="Jimenez L.E."/>
            <person name="Osbourn A."/>
            <person name="Sattely E.S."/>
        </authorList>
    </citation>
    <scope>NUCLEOTIDE SEQUENCE [LARGE SCALE GENOMIC DNA]</scope>
    <source>
        <strain evidence="2">cv. JPN11</strain>
        <tissue evidence="1">Leaf</tissue>
    </source>
</reference>
<dbReference type="Proteomes" id="UP001164539">
    <property type="component" value="Chromosome 4"/>
</dbReference>
<accession>A0ACC1YAU5</accession>
<evidence type="ECO:0000313" key="1">
    <source>
        <dbReference type="EMBL" id="KAJ4720272.1"/>
    </source>
</evidence>